<evidence type="ECO:0000256" key="2">
    <source>
        <dbReference type="ARBA" id="ARBA00022679"/>
    </source>
</evidence>
<dbReference type="PANTHER" id="PTHR43861:SF1">
    <property type="entry name" value="TRANS-ACONITATE 2-METHYLTRANSFERASE"/>
    <property type="match status" value="1"/>
</dbReference>
<dbReference type="PANTHER" id="PTHR43861">
    <property type="entry name" value="TRANS-ACONITATE 2-METHYLTRANSFERASE-RELATED"/>
    <property type="match status" value="1"/>
</dbReference>
<dbReference type="Gene3D" id="3.40.50.150">
    <property type="entry name" value="Vaccinia Virus protein VP39"/>
    <property type="match status" value="1"/>
</dbReference>
<evidence type="ECO:0000256" key="1">
    <source>
        <dbReference type="ARBA" id="ARBA00022603"/>
    </source>
</evidence>
<evidence type="ECO:0000259" key="3">
    <source>
        <dbReference type="Pfam" id="PF13649"/>
    </source>
</evidence>
<dbReference type="SUPFAM" id="SSF53335">
    <property type="entry name" value="S-adenosyl-L-methionine-dependent methyltransferases"/>
    <property type="match status" value="1"/>
</dbReference>
<gene>
    <name evidence="4" type="ORF">A8708_20890</name>
</gene>
<keyword evidence="1" id="KW-0489">Methyltransferase</keyword>
<evidence type="ECO:0000313" key="4">
    <source>
        <dbReference type="EMBL" id="OAS16462.1"/>
    </source>
</evidence>
<feature type="domain" description="Methyltransferase" evidence="3">
    <location>
        <begin position="42"/>
        <end position="133"/>
    </location>
</feature>
<proteinExistence type="predicted"/>
<keyword evidence="2" id="KW-0808">Transferase</keyword>
<dbReference type="Proteomes" id="UP000078454">
    <property type="component" value="Unassembled WGS sequence"/>
</dbReference>
<evidence type="ECO:0000313" key="5">
    <source>
        <dbReference type="Proteomes" id="UP000078454"/>
    </source>
</evidence>
<dbReference type="RefSeq" id="WP_068667519.1">
    <property type="nucleotide sequence ID" value="NZ_LYPB01000076.1"/>
</dbReference>
<sequence>MKSLEQYWNESYQRPNLNPTCDNWLDKYEETYLSTASHGGFVIDLGCGVGNNTKYLVDHGLSPIACDISDRAIRTLQSFLPDVQTLCLDMTEGLPFPNDSVQVLIADLSIHYFDEPTTRAVIRDLSRVLMRDGILLIRLNSTNEIANKGNIIGTTDPYLMESEGIYRRFFDRGEIERFFKEDTWTCLHIEEYEMDRYSNKKMLWEIALKPIG</sequence>
<dbReference type="AlphaFoldDB" id="A0A198A5Q0"/>
<dbReference type="InterPro" id="IPR029063">
    <property type="entry name" value="SAM-dependent_MTases_sf"/>
</dbReference>
<dbReference type="STRING" id="1850517.A8708_20890"/>
<dbReference type="EMBL" id="LYPB01000076">
    <property type="protein sequence ID" value="OAS16462.1"/>
    <property type="molecule type" value="Genomic_DNA"/>
</dbReference>
<dbReference type="GO" id="GO:0008168">
    <property type="term" value="F:methyltransferase activity"/>
    <property type="evidence" value="ECO:0007669"/>
    <property type="project" value="UniProtKB-KW"/>
</dbReference>
<dbReference type="OrthoDB" id="9804312at2"/>
<dbReference type="InterPro" id="IPR041698">
    <property type="entry name" value="Methyltransf_25"/>
</dbReference>
<keyword evidence="5" id="KW-1185">Reference proteome</keyword>
<dbReference type="CDD" id="cd02440">
    <property type="entry name" value="AdoMet_MTases"/>
    <property type="match status" value="1"/>
</dbReference>
<name>A0A198A5Q0_9BACL</name>
<reference evidence="4 5" key="1">
    <citation type="submission" date="2016-05" db="EMBL/GenBank/DDBJ databases">
        <title>Paenibacillus sp. 1ZS3-15 nov., isolated from the rhizosphere soil.</title>
        <authorList>
            <person name="Zhang X.X."/>
            <person name="Zhang J."/>
        </authorList>
    </citation>
    <scope>NUCLEOTIDE SEQUENCE [LARGE SCALE GENOMIC DNA]</scope>
    <source>
        <strain evidence="4 5">1ZS3-15</strain>
    </source>
</reference>
<dbReference type="Pfam" id="PF13649">
    <property type="entry name" value="Methyltransf_25"/>
    <property type="match status" value="1"/>
</dbReference>
<accession>A0A198A5Q0</accession>
<comment type="caution">
    <text evidence="4">The sequence shown here is derived from an EMBL/GenBank/DDBJ whole genome shotgun (WGS) entry which is preliminary data.</text>
</comment>
<organism evidence="4 5">
    <name type="scientific">Paenibacillus oryzisoli</name>
    <dbReference type="NCBI Taxonomy" id="1850517"/>
    <lineage>
        <taxon>Bacteria</taxon>
        <taxon>Bacillati</taxon>
        <taxon>Bacillota</taxon>
        <taxon>Bacilli</taxon>
        <taxon>Bacillales</taxon>
        <taxon>Paenibacillaceae</taxon>
        <taxon>Paenibacillus</taxon>
    </lineage>
</organism>
<protein>
    <recommendedName>
        <fullName evidence="3">Methyltransferase domain-containing protein</fullName>
    </recommendedName>
</protein>
<dbReference type="GO" id="GO:0032259">
    <property type="term" value="P:methylation"/>
    <property type="evidence" value="ECO:0007669"/>
    <property type="project" value="UniProtKB-KW"/>
</dbReference>